<evidence type="ECO:0000313" key="5">
    <source>
        <dbReference type="EMBL" id="RDH92787.1"/>
    </source>
</evidence>
<dbReference type="AlphaFoldDB" id="A0A370E1J4"/>
<dbReference type="InterPro" id="IPR046977">
    <property type="entry name" value="RsmC/RlmG"/>
</dbReference>
<dbReference type="PANTHER" id="PTHR47816:SF4">
    <property type="entry name" value="RIBOSOMAL RNA SMALL SUBUNIT METHYLTRANSFERASE C"/>
    <property type="match status" value="1"/>
</dbReference>
<comment type="caution">
    <text evidence="5">The sequence shown here is derived from an EMBL/GenBank/DDBJ whole genome shotgun (WGS) entry which is preliminary data.</text>
</comment>
<proteinExistence type="predicted"/>
<gene>
    <name evidence="5" type="ORF">DIZ79_02490</name>
</gene>
<keyword evidence="1 5" id="KW-0489">Methyltransferase</keyword>
<feature type="domain" description="Methyltransferase small" evidence="4">
    <location>
        <begin position="26"/>
        <end position="190"/>
    </location>
</feature>
<dbReference type="PANTHER" id="PTHR47816">
    <property type="entry name" value="RIBOSOMAL RNA SMALL SUBUNIT METHYLTRANSFERASE C"/>
    <property type="match status" value="1"/>
</dbReference>
<name>A0A370E1J4_9GAMM</name>
<dbReference type="InterPro" id="IPR007848">
    <property type="entry name" value="Small_mtfrase_dom"/>
</dbReference>
<reference evidence="5 6" key="1">
    <citation type="journal article" date="2018" name="ISME J.">
        <title>Endosymbiont genomes yield clues of tubeworm success.</title>
        <authorList>
            <person name="Li Y."/>
            <person name="Liles M.R."/>
            <person name="Halanych K.M."/>
        </authorList>
    </citation>
    <scope>NUCLEOTIDE SEQUENCE [LARGE SCALE GENOMIC DNA]</scope>
    <source>
        <strain evidence="5">A1422</strain>
    </source>
</reference>
<protein>
    <submittedName>
        <fullName evidence="5">Methyltransferase</fullName>
    </submittedName>
</protein>
<dbReference type="CDD" id="cd02440">
    <property type="entry name" value="AdoMet_MTases"/>
    <property type="match status" value="1"/>
</dbReference>
<sequence>MLDQETLNKYRRDIVFDTRLRNLPFVFHTTWGLFSPRDIDEGTRLLADRLEIEAADNCFDLGCGYGPIGLLMARLASQGQTLMVDKDFIAVDYSNGNAERNGLDNARAKLSNGFDQVDPNLRFDVIASNIPAKVGKEMLSLYLHDALARMNPDGRLYLVTINGLRQFMKRNLNEVFGNYKKLKQGKSYTVAFARKEG</sequence>
<dbReference type="Proteomes" id="UP000255508">
    <property type="component" value="Unassembled WGS sequence"/>
</dbReference>
<evidence type="ECO:0000256" key="1">
    <source>
        <dbReference type="ARBA" id="ARBA00022603"/>
    </source>
</evidence>
<dbReference type="Gene3D" id="3.40.50.150">
    <property type="entry name" value="Vaccinia Virus protein VP39"/>
    <property type="match status" value="1"/>
</dbReference>
<dbReference type="GO" id="GO:0008757">
    <property type="term" value="F:S-adenosylmethionine-dependent methyltransferase activity"/>
    <property type="evidence" value="ECO:0007669"/>
    <property type="project" value="InterPro"/>
</dbReference>
<dbReference type="EMBL" id="QFXD01000046">
    <property type="protein sequence ID" value="RDH92787.1"/>
    <property type="molecule type" value="Genomic_DNA"/>
</dbReference>
<organism evidence="5 6">
    <name type="scientific">endosymbiont of Lamellibrachia luymesi</name>
    <dbReference type="NCBI Taxonomy" id="2200907"/>
    <lineage>
        <taxon>Bacteria</taxon>
        <taxon>Pseudomonadati</taxon>
        <taxon>Pseudomonadota</taxon>
        <taxon>Gammaproteobacteria</taxon>
        <taxon>sulfur-oxidizing symbionts</taxon>
    </lineage>
</organism>
<dbReference type="SUPFAM" id="SSF53335">
    <property type="entry name" value="S-adenosyl-L-methionine-dependent methyltransferases"/>
    <property type="match status" value="1"/>
</dbReference>
<evidence type="ECO:0000256" key="2">
    <source>
        <dbReference type="ARBA" id="ARBA00022679"/>
    </source>
</evidence>
<dbReference type="Pfam" id="PF05175">
    <property type="entry name" value="MTS"/>
    <property type="match status" value="1"/>
</dbReference>
<evidence type="ECO:0000256" key="3">
    <source>
        <dbReference type="ARBA" id="ARBA00022691"/>
    </source>
</evidence>
<keyword evidence="2 5" id="KW-0808">Transferase</keyword>
<accession>A0A370E1J4</accession>
<evidence type="ECO:0000313" key="6">
    <source>
        <dbReference type="Proteomes" id="UP000255508"/>
    </source>
</evidence>
<evidence type="ECO:0000259" key="4">
    <source>
        <dbReference type="Pfam" id="PF05175"/>
    </source>
</evidence>
<dbReference type="GO" id="GO:0032259">
    <property type="term" value="P:methylation"/>
    <property type="evidence" value="ECO:0007669"/>
    <property type="project" value="UniProtKB-KW"/>
</dbReference>
<dbReference type="InterPro" id="IPR029063">
    <property type="entry name" value="SAM-dependent_MTases_sf"/>
</dbReference>
<keyword evidence="3" id="KW-0949">S-adenosyl-L-methionine</keyword>